<reference evidence="1" key="2">
    <citation type="submission" date="2023-05" db="EMBL/GenBank/DDBJ databases">
        <authorList>
            <person name="Fouks B."/>
        </authorList>
    </citation>
    <scope>NUCLEOTIDE SEQUENCE</scope>
    <source>
        <strain evidence="1">Stay&amp;Tobe</strain>
        <tissue evidence="1">Testes</tissue>
    </source>
</reference>
<protein>
    <recommendedName>
        <fullName evidence="3">MAM domain-containing protein</fullName>
    </recommendedName>
</protein>
<feature type="non-terminal residue" evidence="1">
    <location>
        <position position="1"/>
    </location>
</feature>
<dbReference type="Proteomes" id="UP001233999">
    <property type="component" value="Unassembled WGS sequence"/>
</dbReference>
<evidence type="ECO:0008006" key="3">
    <source>
        <dbReference type="Google" id="ProtNLM"/>
    </source>
</evidence>
<name>A0AAD8ABI0_DIPPU</name>
<dbReference type="AlphaFoldDB" id="A0AAD8ABI0"/>
<dbReference type="SUPFAM" id="SSF49899">
    <property type="entry name" value="Concanavalin A-like lectins/glucanases"/>
    <property type="match status" value="1"/>
</dbReference>
<organism evidence="1 2">
    <name type="scientific">Diploptera punctata</name>
    <name type="common">Pacific beetle cockroach</name>
    <dbReference type="NCBI Taxonomy" id="6984"/>
    <lineage>
        <taxon>Eukaryota</taxon>
        <taxon>Metazoa</taxon>
        <taxon>Ecdysozoa</taxon>
        <taxon>Arthropoda</taxon>
        <taxon>Hexapoda</taxon>
        <taxon>Insecta</taxon>
        <taxon>Pterygota</taxon>
        <taxon>Neoptera</taxon>
        <taxon>Polyneoptera</taxon>
        <taxon>Dictyoptera</taxon>
        <taxon>Blattodea</taxon>
        <taxon>Blaberoidea</taxon>
        <taxon>Blaberidae</taxon>
        <taxon>Diplopterinae</taxon>
        <taxon>Diploptera</taxon>
    </lineage>
</organism>
<sequence length="197" mass="22659">HFLLLRLQSSLLEQVEVWSPHIENTDLTCSLEVWMLMRNMSNANIRFVINGKMPTAHEEKGNNNGTWEKKKYLNCNLEFARKDNSGARMISALKRDSVCDLHKNCPTGEDELQDCDKLPSYSHCNFTDGWCGWTDRGDGEMHWTRKMDSIHGWYAYANTSVMTMSKTLGPMGADAVLESPIFHPPPCYHSRYDSPYF</sequence>
<keyword evidence="2" id="KW-1185">Reference proteome</keyword>
<dbReference type="InterPro" id="IPR013320">
    <property type="entry name" value="ConA-like_dom_sf"/>
</dbReference>
<dbReference type="Gene3D" id="2.60.120.200">
    <property type="match status" value="1"/>
</dbReference>
<accession>A0AAD8ABI0</accession>
<reference evidence="1" key="1">
    <citation type="journal article" date="2023" name="IScience">
        <title>Live-bearing cockroach genome reveals convergent evolutionary mechanisms linked to viviparity in insects and beyond.</title>
        <authorList>
            <person name="Fouks B."/>
            <person name="Harrison M.C."/>
            <person name="Mikhailova A.A."/>
            <person name="Marchal E."/>
            <person name="English S."/>
            <person name="Carruthers M."/>
            <person name="Jennings E.C."/>
            <person name="Chiamaka E.L."/>
            <person name="Frigard R.A."/>
            <person name="Pippel M."/>
            <person name="Attardo G.M."/>
            <person name="Benoit J.B."/>
            <person name="Bornberg-Bauer E."/>
            <person name="Tobe S.S."/>
        </authorList>
    </citation>
    <scope>NUCLEOTIDE SEQUENCE</scope>
    <source>
        <strain evidence="1">Stay&amp;Tobe</strain>
    </source>
</reference>
<proteinExistence type="predicted"/>
<dbReference type="EMBL" id="JASPKZ010002679">
    <property type="protein sequence ID" value="KAJ9595247.1"/>
    <property type="molecule type" value="Genomic_DNA"/>
</dbReference>
<gene>
    <name evidence="1" type="ORF">L9F63_013457</name>
</gene>
<evidence type="ECO:0000313" key="1">
    <source>
        <dbReference type="EMBL" id="KAJ9595247.1"/>
    </source>
</evidence>
<evidence type="ECO:0000313" key="2">
    <source>
        <dbReference type="Proteomes" id="UP001233999"/>
    </source>
</evidence>
<comment type="caution">
    <text evidence="1">The sequence shown here is derived from an EMBL/GenBank/DDBJ whole genome shotgun (WGS) entry which is preliminary data.</text>
</comment>